<dbReference type="GO" id="GO:0046872">
    <property type="term" value="F:metal ion binding"/>
    <property type="evidence" value="ECO:0007669"/>
    <property type="project" value="UniProtKB-KW"/>
</dbReference>
<dbReference type="GO" id="GO:0016787">
    <property type="term" value="F:hydrolase activity"/>
    <property type="evidence" value="ECO:0007669"/>
    <property type="project" value="UniProtKB-KW"/>
</dbReference>
<dbReference type="PANTHER" id="PTHR15162">
    <property type="entry name" value="ASPARTOACYLASE"/>
    <property type="match status" value="1"/>
</dbReference>
<dbReference type="PANTHER" id="PTHR15162:SF7">
    <property type="entry name" value="SUCCINYLGLUTAMATE DESUCCINYLASE"/>
    <property type="match status" value="1"/>
</dbReference>
<evidence type="ECO:0000256" key="1">
    <source>
        <dbReference type="ARBA" id="ARBA00001947"/>
    </source>
</evidence>
<proteinExistence type="predicted"/>
<keyword evidence="8" id="KW-1185">Reference proteome</keyword>
<dbReference type="SUPFAM" id="SSF53187">
    <property type="entry name" value="Zn-dependent exopeptidases"/>
    <property type="match status" value="1"/>
</dbReference>
<feature type="compositionally biased region" description="Acidic residues" evidence="5">
    <location>
        <begin position="293"/>
        <end position="305"/>
    </location>
</feature>
<name>A0ABD5Z249_9EURY</name>
<feature type="region of interest" description="Disordered" evidence="5">
    <location>
        <begin position="254"/>
        <end position="305"/>
    </location>
</feature>
<evidence type="ECO:0000256" key="2">
    <source>
        <dbReference type="ARBA" id="ARBA00022723"/>
    </source>
</evidence>
<accession>A0ABD5Z249</accession>
<dbReference type="EMBL" id="JBHTAR010000011">
    <property type="protein sequence ID" value="MFC7199073.1"/>
    <property type="molecule type" value="Genomic_DNA"/>
</dbReference>
<evidence type="ECO:0000256" key="3">
    <source>
        <dbReference type="ARBA" id="ARBA00022801"/>
    </source>
</evidence>
<protein>
    <submittedName>
        <fullName evidence="7">Succinylglutamate desuccinylase/aspartoacylase family protein</fullName>
    </submittedName>
</protein>
<reference evidence="7 8" key="1">
    <citation type="journal article" date="2019" name="Int. J. Syst. Evol. Microbiol.">
        <title>The Global Catalogue of Microorganisms (GCM) 10K type strain sequencing project: providing services to taxonomists for standard genome sequencing and annotation.</title>
        <authorList>
            <consortium name="The Broad Institute Genomics Platform"/>
            <consortium name="The Broad Institute Genome Sequencing Center for Infectious Disease"/>
            <person name="Wu L."/>
            <person name="Ma J."/>
        </authorList>
    </citation>
    <scope>NUCLEOTIDE SEQUENCE [LARGE SCALE GENOMIC DNA]</scope>
    <source>
        <strain evidence="7 8">XZGYJ-43</strain>
    </source>
</reference>
<evidence type="ECO:0000259" key="6">
    <source>
        <dbReference type="Pfam" id="PF24827"/>
    </source>
</evidence>
<feature type="compositionally biased region" description="Acidic residues" evidence="5">
    <location>
        <begin position="275"/>
        <end position="285"/>
    </location>
</feature>
<dbReference type="Pfam" id="PF24827">
    <property type="entry name" value="AstE_AspA_cat"/>
    <property type="match status" value="1"/>
</dbReference>
<evidence type="ECO:0000313" key="7">
    <source>
        <dbReference type="EMBL" id="MFC7199073.1"/>
    </source>
</evidence>
<keyword evidence="3" id="KW-0378">Hydrolase</keyword>
<evidence type="ECO:0000313" key="8">
    <source>
        <dbReference type="Proteomes" id="UP001596447"/>
    </source>
</evidence>
<feature type="domain" description="Succinylglutamate desuccinylase/Aspartoacylase catalytic" evidence="6">
    <location>
        <begin position="11"/>
        <end position="106"/>
    </location>
</feature>
<comment type="cofactor">
    <cofactor evidence="1">
        <name>Zn(2+)</name>
        <dbReference type="ChEBI" id="CHEBI:29105"/>
    </cofactor>
</comment>
<evidence type="ECO:0000256" key="5">
    <source>
        <dbReference type="SAM" id="MobiDB-lite"/>
    </source>
</evidence>
<dbReference type="InterPro" id="IPR050178">
    <property type="entry name" value="AspA/AstE_fam"/>
</dbReference>
<gene>
    <name evidence="7" type="ORF">ACFQJ9_06535</name>
</gene>
<dbReference type="RefSeq" id="WP_328518034.1">
    <property type="nucleotide sequence ID" value="NZ_CP122312.1"/>
</dbReference>
<organism evidence="7 8">
    <name type="scientific">Halospeciosus flavus</name>
    <dbReference type="NCBI Taxonomy" id="3032283"/>
    <lineage>
        <taxon>Archaea</taxon>
        <taxon>Methanobacteriati</taxon>
        <taxon>Methanobacteriota</taxon>
        <taxon>Stenosarchaea group</taxon>
        <taxon>Halobacteria</taxon>
        <taxon>Halobacteriales</taxon>
        <taxon>Halobacteriaceae</taxon>
        <taxon>Halospeciosus</taxon>
    </lineage>
</organism>
<dbReference type="Gene3D" id="3.40.630.10">
    <property type="entry name" value="Zn peptidases"/>
    <property type="match status" value="1"/>
</dbReference>
<sequence length="305" mass="32865">MRVTQLGEGEPEIAVVGGVHGDEPCGVRAVDRLAEDEPEVERPVKLIVVNERAIEQGVRYVDADLNRSFTEETPSDAHEIGLAHELADEIRGCTVLSLHSTQSHADPFAISAGLGDHVQDICPKLSVVALVDTGGFGEGRIFAADADIVEVEAGLQGSETAAENAYTLAREFLTAVGALPGDAVERELPVFDMGDPIPKPDAEEFEVFAENFQKVEEGEVFAAADGEPIEADFDFWPVLLSPYGYEEQFGYHGWPHEEMGHSPSEETRESAVAEAEAEADPQDVDADARFEAESEAETGAEVETN</sequence>
<dbReference type="AlphaFoldDB" id="A0ABD5Z249"/>
<keyword evidence="2" id="KW-0479">Metal-binding</keyword>
<dbReference type="Proteomes" id="UP001596447">
    <property type="component" value="Unassembled WGS sequence"/>
</dbReference>
<keyword evidence="4" id="KW-0862">Zinc</keyword>
<dbReference type="InterPro" id="IPR055438">
    <property type="entry name" value="AstE_AspA_cat"/>
</dbReference>
<comment type="caution">
    <text evidence="7">The sequence shown here is derived from an EMBL/GenBank/DDBJ whole genome shotgun (WGS) entry which is preliminary data.</text>
</comment>
<feature type="compositionally biased region" description="Basic and acidic residues" evidence="5">
    <location>
        <begin position="254"/>
        <end position="271"/>
    </location>
</feature>
<evidence type="ECO:0000256" key="4">
    <source>
        <dbReference type="ARBA" id="ARBA00022833"/>
    </source>
</evidence>